<sequence length="533" mass="59607">MSDTIVEIEQGKLKGKLCETPDKYKFFTFKSIPYAKPPLGDLRFSAPVPPESWEGIRDATIDCNVCIQFDRGAGGVFGDEDCLYLNVFTPKLPSAGSNLLPVMVFIHGGGFLFGNGTDEKTYGPDYLVQTDIVVVSFNYRLGILGFLSLNCKDATGNMGMRDQVEALKWVQKNIEKFGGDPKNVTIFGFSAGAASVEYLILSRMAKGLFHKAIAQSGSTLLPWALNNDIKQLAYKIPANISKTIKNDEELLKYLKDMPIKELILLSIKVVYSEQARGGIYFGFVPTIEEKSEWETFLDEKPYDLLAKGKFNKVPLIAGFCSREGLIMAPIGPQKLEKLVKEKNFSDYIPFAIPEEDKTNVDAKLNNIYSEIKPEYGETDTLAIDFFTDVDFFGGAYVATSLIAKHSSPVYFYEFSYDGGLNYLKKKYDINRKGACHGDDGGYVIRCEAILGKNASKSDELVRSRIVEMWTNFAKHGDPTPKTDDLITTKWEPASEKGLLYMNISENLSMKTESDLYPSRAKLFAELYAKYNKI</sequence>
<dbReference type="InterPro" id="IPR002018">
    <property type="entry name" value="CarbesteraseB"/>
</dbReference>
<keyword evidence="3 6" id="KW-0378">Hydrolase</keyword>
<dbReference type="InterPro" id="IPR019819">
    <property type="entry name" value="Carboxylesterase_B_CS"/>
</dbReference>
<name>A0A0B4RY26_CHISP</name>
<dbReference type="EMBL" id="KP938874">
    <property type="protein sequence ID" value="AKS40355.1"/>
    <property type="molecule type" value="mRNA"/>
</dbReference>
<evidence type="ECO:0000256" key="2">
    <source>
        <dbReference type="ARBA" id="ARBA00022487"/>
    </source>
</evidence>
<keyword evidence="4" id="KW-1015">Disulfide bond</keyword>
<evidence type="ECO:0000256" key="4">
    <source>
        <dbReference type="ARBA" id="ARBA00023157"/>
    </source>
</evidence>
<proteinExistence type="evidence at transcript level"/>
<dbReference type="PROSITE" id="PS00941">
    <property type="entry name" value="CARBOXYLESTERASE_B_2"/>
    <property type="match status" value="1"/>
</dbReference>
<keyword evidence="2" id="KW-0719">Serine esterase</keyword>
<dbReference type="EMBL" id="KJ023240">
    <property type="protein sequence ID" value="AIY69068.1"/>
    <property type="molecule type" value="mRNA"/>
</dbReference>
<dbReference type="PANTHER" id="PTHR43142:SF1">
    <property type="entry name" value="CARBOXYLIC ESTER HYDROLASE"/>
    <property type="match status" value="1"/>
</dbReference>
<dbReference type="PROSITE" id="PS00122">
    <property type="entry name" value="CARBOXYLESTERASE_B_1"/>
    <property type="match status" value="1"/>
</dbReference>
<evidence type="ECO:0000259" key="7">
    <source>
        <dbReference type="Pfam" id="PF00135"/>
    </source>
</evidence>
<reference evidence="9" key="2">
    <citation type="journal article" date="2015" name="J. Insect Sci.">
        <title>Identification of Putative Carboxylesterase and Glutathione S-transferase Genes from the Antennae of the Chilo suppressalis (Lepidoptera: Pyralidae).</title>
        <authorList>
            <person name="Liu S."/>
            <person name="Gong Z.J."/>
            <person name="Rao X.J."/>
            <person name="Li M.Y."/>
            <person name="Li S.G."/>
        </authorList>
    </citation>
    <scope>NUCLEOTIDE SEQUENCE</scope>
</reference>
<dbReference type="SUPFAM" id="SSF53474">
    <property type="entry name" value="alpha/beta-Hydrolases"/>
    <property type="match status" value="1"/>
</dbReference>
<evidence type="ECO:0000256" key="1">
    <source>
        <dbReference type="ARBA" id="ARBA00005964"/>
    </source>
</evidence>
<feature type="domain" description="Carboxylesterase type B" evidence="7">
    <location>
        <begin position="3"/>
        <end position="511"/>
    </location>
</feature>
<dbReference type="PANTHER" id="PTHR43142">
    <property type="entry name" value="CARBOXYLIC ESTER HYDROLASE"/>
    <property type="match status" value="1"/>
</dbReference>
<protein>
    <recommendedName>
        <fullName evidence="6">Carboxylic ester hydrolase</fullName>
        <ecNumber evidence="6">3.1.1.-</ecNumber>
    </recommendedName>
</protein>
<evidence type="ECO:0000256" key="3">
    <source>
        <dbReference type="ARBA" id="ARBA00022801"/>
    </source>
</evidence>
<evidence type="ECO:0000313" key="8">
    <source>
        <dbReference type="EMBL" id="AIY69068.1"/>
    </source>
</evidence>
<dbReference type="InterPro" id="IPR019826">
    <property type="entry name" value="Carboxylesterase_B_AS"/>
</dbReference>
<evidence type="ECO:0000313" key="9">
    <source>
        <dbReference type="EMBL" id="AKS40355.1"/>
    </source>
</evidence>
<evidence type="ECO:0000256" key="6">
    <source>
        <dbReference type="RuleBase" id="RU361235"/>
    </source>
</evidence>
<dbReference type="AlphaFoldDB" id="A0A0B4RY26"/>
<dbReference type="Gene3D" id="3.40.50.1820">
    <property type="entry name" value="alpha/beta hydrolase"/>
    <property type="match status" value="1"/>
</dbReference>
<evidence type="ECO:0000256" key="5">
    <source>
        <dbReference type="ARBA" id="ARBA00023180"/>
    </source>
</evidence>
<keyword evidence="5" id="KW-0325">Glycoprotein</keyword>
<dbReference type="InterPro" id="IPR029058">
    <property type="entry name" value="AB_hydrolase_fold"/>
</dbReference>
<dbReference type="ESTHER" id="chisp-a0a0b4ry26">
    <property type="family name" value="Carb_B_Arthropoda"/>
</dbReference>
<reference evidence="8" key="1">
    <citation type="submission" date="2014-01" db="EMBL/GenBank/DDBJ databases">
        <authorList>
            <person name="Wang B."/>
            <person name="Wang Y."/>
            <person name="Han P."/>
            <person name="Zhang Y."/>
            <person name="Han Z."/>
        </authorList>
    </citation>
    <scope>NUCLEOTIDE SEQUENCE</scope>
    <source>
        <strain evidence="8">CsuEst43</strain>
    </source>
</reference>
<organism evidence="8">
    <name type="scientific">Chilo suppressalis</name>
    <name type="common">Asiatic rice borer moth</name>
    <dbReference type="NCBI Taxonomy" id="168631"/>
    <lineage>
        <taxon>Eukaryota</taxon>
        <taxon>Metazoa</taxon>
        <taxon>Ecdysozoa</taxon>
        <taxon>Arthropoda</taxon>
        <taxon>Hexapoda</taxon>
        <taxon>Insecta</taxon>
        <taxon>Pterygota</taxon>
        <taxon>Neoptera</taxon>
        <taxon>Endopterygota</taxon>
        <taxon>Lepidoptera</taxon>
        <taxon>Glossata</taxon>
        <taxon>Ditrysia</taxon>
        <taxon>Pyraloidea</taxon>
        <taxon>Crambidae</taxon>
        <taxon>Crambinae</taxon>
        <taxon>Chilo</taxon>
    </lineage>
</organism>
<dbReference type="Pfam" id="PF00135">
    <property type="entry name" value="COesterase"/>
    <property type="match status" value="1"/>
</dbReference>
<dbReference type="GO" id="GO:0052689">
    <property type="term" value="F:carboxylic ester hydrolase activity"/>
    <property type="evidence" value="ECO:0007669"/>
    <property type="project" value="UniProtKB-KW"/>
</dbReference>
<dbReference type="OrthoDB" id="19653at2759"/>
<comment type="similarity">
    <text evidence="1 6">Belongs to the type-B carboxylesterase/lipase family.</text>
</comment>
<dbReference type="EC" id="3.1.1.-" evidence="6"/>
<accession>A0A0B4RY26</accession>